<dbReference type="EMBL" id="CALNXJ010000006">
    <property type="protein sequence ID" value="CAH3041071.1"/>
    <property type="molecule type" value="Genomic_DNA"/>
</dbReference>
<dbReference type="InterPro" id="IPR035940">
    <property type="entry name" value="CAP_sf"/>
</dbReference>
<keyword evidence="4" id="KW-1185">Reference proteome</keyword>
<organism evidence="3 4">
    <name type="scientific">Pocillopora meandrina</name>
    <dbReference type="NCBI Taxonomy" id="46732"/>
    <lineage>
        <taxon>Eukaryota</taxon>
        <taxon>Metazoa</taxon>
        <taxon>Cnidaria</taxon>
        <taxon>Anthozoa</taxon>
        <taxon>Hexacorallia</taxon>
        <taxon>Scleractinia</taxon>
        <taxon>Astrocoeniina</taxon>
        <taxon>Pocilloporidae</taxon>
        <taxon>Pocillopora</taxon>
    </lineage>
</organism>
<feature type="compositionally biased region" description="Basic and acidic residues" evidence="1">
    <location>
        <begin position="441"/>
        <end position="450"/>
    </location>
</feature>
<evidence type="ECO:0000313" key="3">
    <source>
        <dbReference type="EMBL" id="CAH3041071.1"/>
    </source>
</evidence>
<feature type="region of interest" description="Disordered" evidence="1">
    <location>
        <begin position="427"/>
        <end position="480"/>
    </location>
</feature>
<dbReference type="CDD" id="cd05382">
    <property type="entry name" value="CAP_GAPR1-like"/>
    <property type="match status" value="1"/>
</dbReference>
<dbReference type="Pfam" id="PF00188">
    <property type="entry name" value="CAP"/>
    <property type="match status" value="1"/>
</dbReference>
<feature type="compositionally biased region" description="Acidic residues" evidence="1">
    <location>
        <begin position="786"/>
        <end position="804"/>
    </location>
</feature>
<evidence type="ECO:0000259" key="2">
    <source>
        <dbReference type="SMART" id="SM00198"/>
    </source>
</evidence>
<dbReference type="Proteomes" id="UP001159428">
    <property type="component" value="Unassembled WGS sequence"/>
</dbReference>
<feature type="region of interest" description="Disordered" evidence="1">
    <location>
        <begin position="717"/>
        <end position="738"/>
    </location>
</feature>
<proteinExistence type="predicted"/>
<evidence type="ECO:0000313" key="4">
    <source>
        <dbReference type="Proteomes" id="UP001159428"/>
    </source>
</evidence>
<sequence>MHVLVRIWVSMGVFTFHHTMWACILHCFVVTLGSTISATTATASGLSLRDFDKVDKFVPESISGKQRMTIPHFLQKFNGDYSLSSALRLPLKHRIISQKSNASKTQLHHPSGKNSLPFYKVKQEVNGRLQNGYDNKQMQDLGHQRGRNGYNNTSNTHKALEMVGPPLTLNAQLKGRNTPHNGRMGELFHSSKGPVIPTARVVGRKLKKDSPLTNYSNKRLPLTKQLKDASALREKTPLDEEIIVMGAPLIFSRGNKNVLTISKHTEGNASNIFRNRTTSFHQKAYTPQKIQRVNKTNTSLNQLALHTNTTLRNDKESSLAMSPKNIQNHTPSAGSFHKQENNKMENLLRHNRNKTSNQSGSHKETFGNRTVAIAGTFLPNNVSLKHLDSAHFDKQTYSKSGNQLQSIEQKQTDLNYETEQGSNAIIKEESLGNNTSGHQEYNAKENHGSEESNSISTDKVGYGQENLPPFPEENPEEKDVEDLQIANDDSSNVSNDREEGEADGQFQGKAITPASNQRYMPVDDFGSPFYGNETDEYFQRDALAAHNRYRALHNAPPLQLSQELSAEAEKFAKKLARMGVAHHELNRNLRKEGEGDNVARGCSEWGGLTSAGAVHRWYSQVCYFNWSKSAIQPEAKNFMQLIWKGTSHMGIGRAFGKRRSLPCTFIVARYRPGVMNAFEMDSNVDKGSFLSSYCNADKDEGLMSTGYPSTFFQEGAAKQDDQPFPEAQPLGSFQYTADPPSSVSFVPLGPWEKTMDTQDVRDLSRVQPNTKTLYSLSPRVNLPEATLDDDMDNEDDVSITGDDDDWRRTYKSPTDNDDIVIDAKKSTIKKTEQTSRRKE</sequence>
<evidence type="ECO:0000256" key="1">
    <source>
        <dbReference type="SAM" id="MobiDB-lite"/>
    </source>
</evidence>
<dbReference type="SMART" id="SM00198">
    <property type="entry name" value="SCP"/>
    <property type="match status" value="1"/>
</dbReference>
<dbReference type="Gene3D" id="3.40.33.10">
    <property type="entry name" value="CAP"/>
    <property type="match status" value="1"/>
</dbReference>
<dbReference type="PANTHER" id="PTHR10334">
    <property type="entry name" value="CYSTEINE-RICH SECRETORY PROTEIN-RELATED"/>
    <property type="match status" value="1"/>
</dbReference>
<accession>A0AAU9VYA8</accession>
<feature type="domain" description="SCP" evidence="2">
    <location>
        <begin position="537"/>
        <end position="677"/>
    </location>
</feature>
<dbReference type="AlphaFoldDB" id="A0AAU9VYA8"/>
<dbReference type="SUPFAM" id="SSF55797">
    <property type="entry name" value="PR-1-like"/>
    <property type="match status" value="1"/>
</dbReference>
<gene>
    <name evidence="3" type="ORF">PMEA_00028898</name>
</gene>
<dbReference type="InterPro" id="IPR034113">
    <property type="entry name" value="SCP_GAPR1-like"/>
</dbReference>
<dbReference type="InterPro" id="IPR014044">
    <property type="entry name" value="CAP_dom"/>
</dbReference>
<name>A0AAU9VYA8_9CNID</name>
<reference evidence="3 4" key="1">
    <citation type="submission" date="2022-05" db="EMBL/GenBank/DDBJ databases">
        <authorList>
            <consortium name="Genoscope - CEA"/>
            <person name="William W."/>
        </authorList>
    </citation>
    <scope>NUCLEOTIDE SEQUENCE [LARGE SCALE GENOMIC DNA]</scope>
</reference>
<dbReference type="InterPro" id="IPR001283">
    <property type="entry name" value="CRISP-related"/>
</dbReference>
<protein>
    <recommendedName>
        <fullName evidence="2">SCP domain-containing protein</fullName>
    </recommendedName>
</protein>
<comment type="caution">
    <text evidence="3">The sequence shown here is derived from an EMBL/GenBank/DDBJ whole genome shotgun (WGS) entry which is preliminary data.</text>
</comment>
<feature type="compositionally biased region" description="Basic and acidic residues" evidence="1">
    <location>
        <begin position="821"/>
        <end position="839"/>
    </location>
</feature>
<feature type="region of interest" description="Disordered" evidence="1">
    <location>
        <begin position="783"/>
        <end position="839"/>
    </location>
</feature>